<dbReference type="Pfam" id="PF04182">
    <property type="entry name" value="B-block_TFIIIC"/>
    <property type="match status" value="1"/>
</dbReference>
<feature type="compositionally biased region" description="Polar residues" evidence="6">
    <location>
        <begin position="604"/>
        <end position="624"/>
    </location>
</feature>
<feature type="compositionally biased region" description="Basic residues" evidence="6">
    <location>
        <begin position="562"/>
        <end position="572"/>
    </location>
</feature>
<feature type="transmembrane region" description="Helical" evidence="7">
    <location>
        <begin position="2747"/>
        <end position="2769"/>
    </location>
</feature>
<evidence type="ECO:0000256" key="6">
    <source>
        <dbReference type="SAM" id="MobiDB-lite"/>
    </source>
</evidence>
<dbReference type="GeneID" id="38775328"/>
<feature type="transmembrane region" description="Helical" evidence="7">
    <location>
        <begin position="2641"/>
        <end position="2667"/>
    </location>
</feature>
<sequence length="2902" mass="318591">MDELVRHCLRELSFDGDLGCNVSRLHEFVNGFYSRSSSSPRQNIDDAYCAFIWSVIVQQPGVRVGTIPPGSATEVYIAPQTSAKRKAKAKGEELEDPLLPTTLDIIPDAMIRSLEDLTNEYGDGLRIAVNPEISFSAITGSHIRPSKLTPMVYTVLQFITRGREDGISVVDLGKKSGYDQKSCFYLVKQLLDLDLIVKKRRPGVSTNFCVHKYFFEHSPIWKKIVEEEMKANESEEEQDDDDTQMGPSSSDVEFSAIDSRHLSSLPLVRARIAKLLKNSPHHLHASQNLLLKIGFANPTKSDRRFFRSRIRDLIDQGVIEKVQVPHVHFPNRKVTCVHLIAPDEPPEGDKEIPLSGDAEHIVSGELEPTELKMNLTLHKQMINLLDVAGTTGMTLSELSNALCDFDRRTVELLLSRLEKDPPPLHLSDLGVAQLGETHGREKRYKYYTVAHYRTIATREKFEESRYLDVDCSSVGTFLPVDDKLFYKDEDTLNNYVDSFKRKSGLGGSDASSAKKSKKRKSVADARGGDESTHVTKGKKRKRADADVDVVNDSDAGEEPPLKRKRGGPQKKRPSVEGDGPGSQVGDQSDMPVPKKRGRPPKKSITATNLIHPSAETESSGQQGDVPQEMPVPKKRGRPPKKKSVAGAGQSGDLPNTVPKKRGRLPKAKPAESDADVAVTDDILMVDAAKPSTLDASSLQEPSALHLNDALPTADNDVSMQDGVSVHVTEAAGPSIAACENNSTGPLESRDSVSSNAVSTTPLRHSSRKPKPRHLSIERSPLREPSPSKGPGVRSQATLQEHPVDVDADDEAHQVEGDSLHGDPPAARAGLEIVTQHDHFLPPAASLVVSASVPTIEVPIDPRLTGEGGPLDAHTDVQATNGESTLAVVGADAPNPMQDITSKRTHPDTSSPEPLAKRPRTNEPQTSSVTGFRSKANISQSRRESEILRVISDFGGIVNTSSKEFLEAHAAVVQAITKSGGVASTRPGARLDKRTVEATLKGLESRHKIKILTTSVKTPTGMYRLVRIIYFPDIPEEDLLAYLANFNVPQAAPEVIKTLDGPVAYGGESRRALRGFAPGITLSSHRTNANPLQDFQIQQLFGESDDTIRTALLTEKGTLAQAHGFIAGRAARARELHLSTVKLFEQGSPSPYIVSSEQRIIQMSYYFEELPIATYCQLVSCLTSSEDLVRVLNSESDRWTPVGQVSPDIQQTLEVARSRSRARLLDLLEILRYLRLAIPLQPSTSAQPLVTCTVNGQHPSAFDAVTADTWTPLSAPIYWQFTSEAPLYIWALSEDSPLFLKDMSVSTVEECSGFWRELQKLSIDDDYASSLAEIALPATTTNIGLARCLRRATSWTSGYNLSCNQSEYLRQFLNGANGYTPLEDEDGGEAHLDHLAWVISAPKDIVKQFFEKAHKKHVHELEKAQRRHRRAMNAKAKDTAAKAALASKAAEAKRQKEQDWDDMVNRIHPEPLKGPAATRVRRVRANFMQSSGTDHSKWEAEISEAIREASIAAKKVLPTSRPPIVSTVPRSGAVAPPVVVTDGPEKSIEDLLAQQGSLPVRQTSQKKKKGKDAVKGEPSADDTGRRTRFQWNRDFDELARDAFAVVRARCRNTGRLDLGAIVQVFPGVARNSVRQRIVHLKDSPGAEAYQARLEDKWYNLWVQHRGSETLPDKDPGSTTNFDLVAHIKFLRKHVDKNALRVGFVEQSSDVQIALPATVEQVETTWEVVDKRLPAPAWDFMWNVVAEEGREKQFAQQAFLTKMNEVPPVNDYPLEYTYVADSALKMMLGTPHESYDPEAAAKALHLVGEEYVKNATMNLLSRGILTKVVRDPKKSRPGRTLRISDNNQNALSGPLPQEVFQDASALEDLLAQEEDTGCWREWPLLVSDGDSAALLELVSEGKIDFQIDTTQARAARPKIDWNSKKADDDDIETAIQIRVNDNLSAAPRASPEFSVEPLVIQSNIQLETQPEAEHGKTAEGAEASCRLSSNGLVDCQACLDQAAKVLAEELSEENVEIMKQICMALKGAKTQGLTNEQLLANVESSSNASFLSVGRRMTEASIPLACWTGYKSIVLVSSDSLDPWTVSVSNSQDSRTKLFPRRWLDISGKKISDLWDAALRAIVAVILSRPGITQAEIRWRLRLVYDRQEVNEVLQYLLDDGVVTRRLLTSSPYQELGPPDDREEETISWFVRRTVSIFDGSDWLSTFAADSAMRTNFKSSRTSGLVLNKLRLFWDRITLSRFTAIYFTVALLHFAVQVVFQIQAFLINAQAATLLSDIVQKGNATQPGFLVAGQNQVRMCTSVPNTVDASSCMVMWAGNSSDSKAVSSTGGQHAASSASGTVGPTSPSIFLSSSASSSATTMPSRSSSAASSSISPIATRSAVSSTHASSSTKAVSSSTAAPSSSFGDLQEETRHSQSATSEPSSGYVSSSSSPRVVSTHTADVTVQATATSPEVSSGQVENADNRKRYTRRSVTIVAVEDNNQTEVVVDGVPDLGEVTLDYTCLVVLNWPIGILDETKREDLVFIMFQFWLLAMSLVALLNESVPHIIASLLTHILATGWAGFQIFNTAQFRSQFTDMTTNGACGVDLLPNYWRDRSNAEIPSLVLNAVVLVASAFLTWRLMKCFGWQTFKRVGASRTINRVYNAVLILSITIQLALFFIAVSGAVWIDQVYNGAIGRLTTDAPLFKGVTIVVEVLLIPWLTIGWISVRREASIPMFIFMVLSVMYLAGWASMFIAPTFRWTFVQWRFFSLIATASVLLTFVTVVLGIICRINFGKGLARYLNAQQPIEDTAEDIDEKVDLEKAEFPSNDLPLPTYSVAFGPGSQLLTTYGTPRQAPLVSDTASFNPPDTGFNYPGIDPNIPIIPRPEPVHPSLSRGDSRSSEQGGPSSKSDTQPNSKRWMIE</sequence>
<feature type="transmembrane region" description="Helical" evidence="7">
    <location>
        <begin position="2546"/>
        <end position="2565"/>
    </location>
</feature>
<feature type="compositionally biased region" description="Polar residues" evidence="6">
    <location>
        <begin position="2881"/>
        <end position="2896"/>
    </location>
</feature>
<dbReference type="Proteomes" id="UP000287166">
    <property type="component" value="Unassembled WGS sequence"/>
</dbReference>
<feature type="domain" description="B-block binding subunit of TFIIIC" evidence="8">
    <location>
        <begin position="150"/>
        <end position="215"/>
    </location>
</feature>
<feature type="region of interest" description="Disordered" evidence="6">
    <location>
        <begin position="498"/>
        <end position="677"/>
    </location>
</feature>
<dbReference type="InterPro" id="IPR007309">
    <property type="entry name" value="TFIIIC_Bblock-bd"/>
</dbReference>
<feature type="compositionally biased region" description="Polar residues" evidence="6">
    <location>
        <begin position="2323"/>
        <end position="2341"/>
    </location>
</feature>
<comment type="subcellular location">
    <subcellularLocation>
        <location evidence="1">Nucleus</location>
    </subcellularLocation>
</comment>
<feature type="compositionally biased region" description="Low complexity" evidence="6">
    <location>
        <begin position="2419"/>
        <end position="2436"/>
    </location>
</feature>
<feature type="region of interest" description="Disordered" evidence="6">
    <location>
        <begin position="229"/>
        <end position="251"/>
    </location>
</feature>
<feature type="compositionally biased region" description="Acidic residues" evidence="6">
    <location>
        <begin position="234"/>
        <end position="243"/>
    </location>
</feature>
<feature type="region of interest" description="Disordered" evidence="6">
    <location>
        <begin position="2323"/>
        <end position="2342"/>
    </location>
</feature>
<evidence type="ECO:0000256" key="5">
    <source>
        <dbReference type="ARBA" id="ARBA00023242"/>
    </source>
</evidence>
<keyword evidence="3" id="KW-0238">DNA-binding</keyword>
<dbReference type="InterPro" id="IPR036390">
    <property type="entry name" value="WH_DNA-bd_sf"/>
</dbReference>
<feature type="region of interest" description="Disordered" evidence="6">
    <location>
        <begin position="1552"/>
        <end position="1587"/>
    </location>
</feature>
<feature type="compositionally biased region" description="Polar residues" evidence="6">
    <location>
        <begin position="1553"/>
        <end position="1562"/>
    </location>
</feature>
<evidence type="ECO:0000313" key="10">
    <source>
        <dbReference type="EMBL" id="GBE78411.1"/>
    </source>
</evidence>
<feature type="transmembrane region" description="Helical" evidence="7">
    <location>
        <begin position="2600"/>
        <end position="2620"/>
    </location>
</feature>
<feature type="compositionally biased region" description="Basic and acidic residues" evidence="6">
    <location>
        <begin position="521"/>
        <end position="533"/>
    </location>
</feature>
<dbReference type="GO" id="GO:0000127">
    <property type="term" value="C:transcription factor TFIIIC complex"/>
    <property type="evidence" value="ECO:0007669"/>
    <property type="project" value="InterPro"/>
</dbReference>
<reference evidence="10 11" key="1">
    <citation type="journal article" date="2018" name="Sci. Rep.">
        <title>Genome sequence of the cauliflower mushroom Sparassis crispa (Hanabiratake) and its association with beneficial usage.</title>
        <authorList>
            <person name="Kiyama R."/>
            <person name="Furutani Y."/>
            <person name="Kawaguchi K."/>
            <person name="Nakanishi T."/>
        </authorList>
    </citation>
    <scope>NUCLEOTIDE SEQUENCE [LARGE SCALE GENOMIC DNA]</scope>
</reference>
<evidence type="ECO:0000256" key="3">
    <source>
        <dbReference type="ARBA" id="ARBA00023125"/>
    </source>
</evidence>
<feature type="compositionally biased region" description="Low complexity" evidence="6">
    <location>
        <begin position="2350"/>
        <end position="2403"/>
    </location>
</feature>
<feature type="transmembrane region" description="Helical" evidence="7">
    <location>
        <begin position="2687"/>
        <end position="2707"/>
    </location>
</feature>
<feature type="region of interest" description="Disordered" evidence="6">
    <location>
        <begin position="733"/>
        <end position="794"/>
    </location>
</feature>
<dbReference type="RefSeq" id="XP_027609324.1">
    <property type="nucleotide sequence ID" value="XM_027753523.1"/>
</dbReference>
<evidence type="ECO:0000256" key="1">
    <source>
        <dbReference type="ARBA" id="ARBA00004123"/>
    </source>
</evidence>
<feature type="compositionally biased region" description="Acidic residues" evidence="6">
    <location>
        <begin position="546"/>
        <end position="557"/>
    </location>
</feature>
<feature type="region of interest" description="Disordered" evidence="6">
    <location>
        <begin position="2855"/>
        <end position="2902"/>
    </location>
</feature>
<dbReference type="PANTHER" id="PTHR15180:SF1">
    <property type="entry name" value="GENERAL TRANSCRIPTION FACTOR 3C POLYPEPTIDE 1"/>
    <property type="match status" value="1"/>
</dbReference>
<dbReference type="InterPro" id="IPR017956">
    <property type="entry name" value="AT_hook_DNA-bd_motif"/>
</dbReference>
<dbReference type="SMART" id="SM00384">
    <property type="entry name" value="AT_hook"/>
    <property type="match status" value="3"/>
</dbReference>
<evidence type="ECO:0000256" key="4">
    <source>
        <dbReference type="ARBA" id="ARBA00023163"/>
    </source>
</evidence>
<dbReference type="OrthoDB" id="68020at2759"/>
<evidence type="ECO:0000256" key="2">
    <source>
        <dbReference type="ARBA" id="ARBA00022553"/>
    </source>
</evidence>
<dbReference type="GO" id="GO:0005634">
    <property type="term" value="C:nucleus"/>
    <property type="evidence" value="ECO:0007669"/>
    <property type="project" value="UniProtKB-SubCell"/>
</dbReference>
<name>A0A401G8B1_9APHY</name>
<evidence type="ECO:0000256" key="7">
    <source>
        <dbReference type="SAM" id="Phobius"/>
    </source>
</evidence>
<evidence type="ECO:0000259" key="8">
    <source>
        <dbReference type="Pfam" id="PF04182"/>
    </source>
</evidence>
<feature type="compositionally biased region" description="Polar residues" evidence="6">
    <location>
        <begin position="739"/>
        <end position="763"/>
    </location>
</feature>
<dbReference type="GO" id="GO:0042791">
    <property type="term" value="P:5S class rRNA transcription by RNA polymerase III"/>
    <property type="evidence" value="ECO:0007669"/>
    <property type="project" value="TreeGrafter"/>
</dbReference>
<feature type="compositionally biased region" description="Polar residues" evidence="6">
    <location>
        <begin position="921"/>
        <end position="937"/>
    </location>
</feature>
<feature type="domain" description="Transcription factor tau subunit sfc3/Tfc3 C-terminal" evidence="9">
    <location>
        <begin position="1584"/>
        <end position="1939"/>
    </location>
</feature>
<feature type="region of interest" description="Disordered" evidence="6">
    <location>
        <begin position="888"/>
        <end position="937"/>
    </location>
</feature>
<feature type="region of interest" description="Disordered" evidence="6">
    <location>
        <begin position="2350"/>
        <end position="2439"/>
    </location>
</feature>
<feature type="transmembrane region" description="Helical" evidence="7">
    <location>
        <begin position="2714"/>
        <end position="2735"/>
    </location>
</feature>
<dbReference type="GO" id="GO:0006384">
    <property type="term" value="P:transcription initiation at RNA polymerase III promoter"/>
    <property type="evidence" value="ECO:0007669"/>
    <property type="project" value="InterPro"/>
</dbReference>
<keyword evidence="7" id="KW-0812">Transmembrane</keyword>
<dbReference type="CDD" id="cd16169">
    <property type="entry name" value="Tau138_eWH"/>
    <property type="match status" value="1"/>
</dbReference>
<keyword evidence="5" id="KW-0539">Nucleus</keyword>
<feature type="transmembrane region" description="Helical" evidence="7">
    <location>
        <begin position="2521"/>
        <end position="2539"/>
    </location>
</feature>
<keyword evidence="7" id="KW-1133">Transmembrane helix</keyword>
<keyword evidence="7" id="KW-0472">Membrane</keyword>
<keyword evidence="11" id="KW-1185">Reference proteome</keyword>
<dbReference type="FunCoup" id="A0A401G8B1">
    <property type="interactions" value="6"/>
</dbReference>
<evidence type="ECO:0000259" key="9">
    <source>
        <dbReference type="Pfam" id="PF20222"/>
    </source>
</evidence>
<dbReference type="GO" id="GO:0003677">
    <property type="term" value="F:DNA binding"/>
    <property type="evidence" value="ECO:0007669"/>
    <property type="project" value="UniProtKB-KW"/>
</dbReference>
<organism evidence="10 11">
    <name type="scientific">Sparassis crispa</name>
    <dbReference type="NCBI Taxonomy" id="139825"/>
    <lineage>
        <taxon>Eukaryota</taxon>
        <taxon>Fungi</taxon>
        <taxon>Dikarya</taxon>
        <taxon>Basidiomycota</taxon>
        <taxon>Agaricomycotina</taxon>
        <taxon>Agaricomycetes</taxon>
        <taxon>Polyporales</taxon>
        <taxon>Sparassidaceae</taxon>
        <taxon>Sparassis</taxon>
    </lineage>
</organism>
<dbReference type="PANTHER" id="PTHR15180">
    <property type="entry name" value="GENERAL TRANSCRIPTION FACTOR 3C POLYPEPTIDE 1"/>
    <property type="match status" value="1"/>
</dbReference>
<dbReference type="InterPro" id="IPR044210">
    <property type="entry name" value="Tfc3-like"/>
</dbReference>
<keyword evidence="4" id="KW-0804">Transcription</keyword>
<proteinExistence type="predicted"/>
<dbReference type="SUPFAM" id="SSF46785">
    <property type="entry name" value="Winged helix' DNA-binding domain"/>
    <property type="match status" value="1"/>
</dbReference>
<dbReference type="InterPro" id="IPR035625">
    <property type="entry name" value="Tfc3-like_eWH"/>
</dbReference>
<evidence type="ECO:0000313" key="11">
    <source>
        <dbReference type="Proteomes" id="UP000287166"/>
    </source>
</evidence>
<gene>
    <name evidence="10" type="ORF">SCP_0112990</name>
</gene>
<dbReference type="InterPro" id="IPR046488">
    <property type="entry name" value="Sfc3/Tfc3_C"/>
</dbReference>
<dbReference type="InParanoid" id="A0A401G8B1"/>
<accession>A0A401G8B1</accession>
<dbReference type="EMBL" id="BFAD01000001">
    <property type="protein sequence ID" value="GBE78411.1"/>
    <property type="molecule type" value="Genomic_DNA"/>
</dbReference>
<keyword evidence="2" id="KW-0597">Phosphoprotein</keyword>
<feature type="compositionally biased region" description="Basic residues" evidence="6">
    <location>
        <begin position="632"/>
        <end position="643"/>
    </location>
</feature>
<comment type="caution">
    <text evidence="10">The sequence shown here is derived from an EMBL/GenBank/DDBJ whole genome shotgun (WGS) entry which is preliminary data.</text>
</comment>
<protein>
    <submittedName>
        <fullName evidence="10">Uncharacterized protein</fullName>
    </submittedName>
</protein>
<dbReference type="Pfam" id="PF20222">
    <property type="entry name" value="DUF6581"/>
    <property type="match status" value="1"/>
</dbReference>
<feature type="compositionally biased region" description="Basic residues" evidence="6">
    <location>
        <begin position="764"/>
        <end position="773"/>
    </location>
</feature>